<dbReference type="AlphaFoldDB" id="A0A1M6DVG7"/>
<dbReference type="SUPFAM" id="SSF46626">
    <property type="entry name" value="Cytochrome c"/>
    <property type="match status" value="1"/>
</dbReference>
<evidence type="ECO:0000256" key="2">
    <source>
        <dbReference type="ARBA" id="ARBA00022617"/>
    </source>
</evidence>
<dbReference type="InterPro" id="IPR009056">
    <property type="entry name" value="Cyt_c-like_dom"/>
</dbReference>
<evidence type="ECO:0000256" key="4">
    <source>
        <dbReference type="ARBA" id="ARBA00022982"/>
    </source>
</evidence>
<dbReference type="PANTHER" id="PTHR11961">
    <property type="entry name" value="CYTOCHROME C"/>
    <property type="match status" value="1"/>
</dbReference>
<sequence>MGAQTMRGRKRGMFDTMTLTKIVGGVCGTFLVFLLGGWGAELIYEPAESHGEGEEHAQGYVIPVEDSTASAEPEEEIDVAAVLASGDAASGEGLFRNCRSCHAVAPGENMTGPTLHGVVGRGIDTVPDYAYSGALEQLGDVWSPEVLFAFLEDPRGTAPGTKMTYAGMRDPQDRADLIAWLATQDG</sequence>
<dbReference type="Proteomes" id="UP000184292">
    <property type="component" value="Unassembled WGS sequence"/>
</dbReference>
<proteinExistence type="predicted"/>
<dbReference type="GO" id="GO:0020037">
    <property type="term" value="F:heme binding"/>
    <property type="evidence" value="ECO:0007669"/>
    <property type="project" value="InterPro"/>
</dbReference>
<accession>A0A1M6DVG7</accession>
<gene>
    <name evidence="8" type="ORF">SAMN05444417_1619</name>
</gene>
<evidence type="ECO:0000259" key="7">
    <source>
        <dbReference type="PROSITE" id="PS51007"/>
    </source>
</evidence>
<dbReference type="Gene3D" id="1.10.760.10">
    <property type="entry name" value="Cytochrome c-like domain"/>
    <property type="match status" value="1"/>
</dbReference>
<evidence type="ECO:0000256" key="6">
    <source>
        <dbReference type="PROSITE-ProRule" id="PRU00433"/>
    </source>
</evidence>
<keyword evidence="2 6" id="KW-0349">Heme</keyword>
<protein>
    <submittedName>
        <fullName evidence="8">Cytochrome c</fullName>
    </submittedName>
</protein>
<reference evidence="8 9" key="1">
    <citation type="submission" date="2016-11" db="EMBL/GenBank/DDBJ databases">
        <authorList>
            <person name="Jaros S."/>
            <person name="Januszkiewicz K."/>
            <person name="Wedrychowicz H."/>
        </authorList>
    </citation>
    <scope>NUCLEOTIDE SEQUENCE [LARGE SCALE GENOMIC DNA]</scope>
    <source>
        <strain evidence="8 9">DSM 100565</strain>
    </source>
</reference>
<keyword evidence="1" id="KW-0813">Transport</keyword>
<dbReference type="Pfam" id="PF00034">
    <property type="entry name" value="Cytochrom_C"/>
    <property type="match status" value="1"/>
</dbReference>
<evidence type="ECO:0000313" key="9">
    <source>
        <dbReference type="Proteomes" id="UP000184292"/>
    </source>
</evidence>
<organism evidence="8 9">
    <name type="scientific">Wenxinia saemankumensis</name>
    <dbReference type="NCBI Taxonomy" id="1447782"/>
    <lineage>
        <taxon>Bacteria</taxon>
        <taxon>Pseudomonadati</taxon>
        <taxon>Pseudomonadota</taxon>
        <taxon>Alphaproteobacteria</taxon>
        <taxon>Rhodobacterales</taxon>
        <taxon>Roseobacteraceae</taxon>
        <taxon>Wenxinia</taxon>
    </lineage>
</organism>
<dbReference type="GO" id="GO:0046872">
    <property type="term" value="F:metal ion binding"/>
    <property type="evidence" value="ECO:0007669"/>
    <property type="project" value="UniProtKB-KW"/>
</dbReference>
<evidence type="ECO:0000256" key="5">
    <source>
        <dbReference type="ARBA" id="ARBA00023004"/>
    </source>
</evidence>
<feature type="domain" description="Cytochrome c" evidence="7">
    <location>
        <begin position="86"/>
        <end position="185"/>
    </location>
</feature>
<dbReference type="InterPro" id="IPR036909">
    <property type="entry name" value="Cyt_c-like_dom_sf"/>
</dbReference>
<keyword evidence="3 6" id="KW-0479">Metal-binding</keyword>
<name>A0A1M6DVG7_9RHOB</name>
<evidence type="ECO:0000313" key="8">
    <source>
        <dbReference type="EMBL" id="SHI77143.1"/>
    </source>
</evidence>
<keyword evidence="4" id="KW-0249">Electron transport</keyword>
<evidence type="ECO:0000256" key="1">
    <source>
        <dbReference type="ARBA" id="ARBA00022448"/>
    </source>
</evidence>
<dbReference type="EMBL" id="FQYO01000003">
    <property type="protein sequence ID" value="SHI77143.1"/>
    <property type="molecule type" value="Genomic_DNA"/>
</dbReference>
<keyword evidence="9" id="KW-1185">Reference proteome</keyword>
<evidence type="ECO:0000256" key="3">
    <source>
        <dbReference type="ARBA" id="ARBA00022723"/>
    </source>
</evidence>
<dbReference type="InterPro" id="IPR002327">
    <property type="entry name" value="Cyt_c_1A/1B"/>
</dbReference>
<dbReference type="STRING" id="1447782.SAMN05444417_1619"/>
<dbReference type="PROSITE" id="PS51007">
    <property type="entry name" value="CYTC"/>
    <property type="match status" value="1"/>
</dbReference>
<dbReference type="PRINTS" id="PR00604">
    <property type="entry name" value="CYTCHRMECIAB"/>
</dbReference>
<keyword evidence="5 6" id="KW-0408">Iron</keyword>
<dbReference type="GO" id="GO:0009055">
    <property type="term" value="F:electron transfer activity"/>
    <property type="evidence" value="ECO:0007669"/>
    <property type="project" value="InterPro"/>
</dbReference>